<dbReference type="Gene3D" id="3.40.50.2000">
    <property type="entry name" value="Glycogen Phosphorylase B"/>
    <property type="match status" value="2"/>
</dbReference>
<dbReference type="InterPro" id="IPR050194">
    <property type="entry name" value="Glycosyltransferase_grp1"/>
</dbReference>
<organism evidence="3 4">
    <name type="scientific">Erysipelothrix larvae</name>
    <dbReference type="NCBI Taxonomy" id="1514105"/>
    <lineage>
        <taxon>Bacteria</taxon>
        <taxon>Bacillati</taxon>
        <taxon>Bacillota</taxon>
        <taxon>Erysipelotrichia</taxon>
        <taxon>Erysipelotrichales</taxon>
        <taxon>Erysipelotrichaceae</taxon>
        <taxon>Erysipelothrix</taxon>
    </lineage>
</organism>
<reference evidence="3 4" key="1">
    <citation type="submission" date="2015-10" db="EMBL/GenBank/DDBJ databases">
        <title>Erysipelothrix larvae sp. LV19 isolated from the larval gut of the rhinoceros beetle, Trypoxylus dichotomus.</title>
        <authorList>
            <person name="Lim S."/>
            <person name="Kim B.-C."/>
        </authorList>
    </citation>
    <scope>NUCLEOTIDE SEQUENCE [LARGE SCALE GENOMIC DNA]</scope>
    <source>
        <strain evidence="3 4">LV19</strain>
    </source>
</reference>
<feature type="domain" description="Glycosyltransferase subfamily 4-like N-terminal" evidence="2">
    <location>
        <begin position="42"/>
        <end position="139"/>
    </location>
</feature>
<dbReference type="RefSeq" id="WP_067629779.1">
    <property type="nucleotide sequence ID" value="NZ_CP013213.1"/>
</dbReference>
<keyword evidence="3" id="KW-0808">Transferase</keyword>
<proteinExistence type="predicted"/>
<dbReference type="Pfam" id="PF00534">
    <property type="entry name" value="Glycos_transf_1"/>
    <property type="match status" value="1"/>
</dbReference>
<gene>
    <name evidence="3" type="ORF">AOC36_00335</name>
</gene>
<dbReference type="STRING" id="1514105.AOC36_00335"/>
<protein>
    <submittedName>
        <fullName evidence="3">Glycosyl transferase family 1</fullName>
    </submittedName>
</protein>
<evidence type="ECO:0000259" key="2">
    <source>
        <dbReference type="Pfam" id="PF13439"/>
    </source>
</evidence>
<dbReference type="SUPFAM" id="SSF53756">
    <property type="entry name" value="UDP-Glycosyltransferase/glycogen phosphorylase"/>
    <property type="match status" value="1"/>
</dbReference>
<accession>A0A0X8GXZ6</accession>
<dbReference type="PANTHER" id="PTHR45947:SF3">
    <property type="entry name" value="SULFOQUINOVOSYL TRANSFERASE SQD2"/>
    <property type="match status" value="1"/>
</dbReference>
<dbReference type="InterPro" id="IPR028098">
    <property type="entry name" value="Glyco_trans_4-like_N"/>
</dbReference>
<dbReference type="GO" id="GO:0016757">
    <property type="term" value="F:glycosyltransferase activity"/>
    <property type="evidence" value="ECO:0007669"/>
    <property type="project" value="InterPro"/>
</dbReference>
<dbReference type="OrthoDB" id="9802525at2"/>
<name>A0A0X8GXZ6_9FIRM</name>
<dbReference type="CDD" id="cd03801">
    <property type="entry name" value="GT4_PimA-like"/>
    <property type="match status" value="1"/>
</dbReference>
<dbReference type="Pfam" id="PF13439">
    <property type="entry name" value="Glyco_transf_4"/>
    <property type="match status" value="1"/>
</dbReference>
<dbReference type="EMBL" id="CP013213">
    <property type="protein sequence ID" value="AMC92494.1"/>
    <property type="molecule type" value="Genomic_DNA"/>
</dbReference>
<dbReference type="PANTHER" id="PTHR45947">
    <property type="entry name" value="SULFOQUINOVOSYL TRANSFERASE SQD2"/>
    <property type="match status" value="1"/>
</dbReference>
<evidence type="ECO:0000313" key="4">
    <source>
        <dbReference type="Proteomes" id="UP000063781"/>
    </source>
</evidence>
<feature type="domain" description="Glycosyl transferase family 1" evidence="1">
    <location>
        <begin position="150"/>
        <end position="308"/>
    </location>
</feature>
<sequence>MRILLYTKNESVYSKSGIGRAMKHQVRALSAAGVDFTQNQHDDYDIVHINTVDPSSLTMIQSAKRNHKKVVIHAHSTEEDFKNSFIFSNQIAPLFKMHLVHTYKKGDMILTPTPYSKGLIESYGITKPIVAVSNGIDLDAYKKDEVKIQAFRKYFNLSETDKVVMSVGLYFERKGIHDFIEIARHFPHVKFIWFGYTSPSATTSKVKRAIKEKPDNVILPGYIAGDIIKGAYQSADLFFFPSYEETEGIVVLEALASKIQVLVRDIGVYEGWLENNKNCYMETKNEMFILKIRELLNHDCKDTIKAGYEVAKSRSIEEIGQQLKEIYERVMGL</sequence>
<evidence type="ECO:0000259" key="1">
    <source>
        <dbReference type="Pfam" id="PF00534"/>
    </source>
</evidence>
<dbReference type="AlphaFoldDB" id="A0A0X8GXZ6"/>
<dbReference type="InterPro" id="IPR001296">
    <property type="entry name" value="Glyco_trans_1"/>
</dbReference>
<dbReference type="Proteomes" id="UP000063781">
    <property type="component" value="Chromosome"/>
</dbReference>
<keyword evidence="4" id="KW-1185">Reference proteome</keyword>
<evidence type="ECO:0000313" key="3">
    <source>
        <dbReference type="EMBL" id="AMC92494.1"/>
    </source>
</evidence>
<dbReference type="KEGG" id="erl:AOC36_00335"/>